<reference evidence="7" key="1">
    <citation type="journal article" date="2014" name="Genome Announc.">
        <title>Draft genome sequence of the plant-pathogenic soil fungus Rhizoctonia solani anastomosis group 3 strain Rhs1AP.</title>
        <authorList>
            <person name="Cubeta M.A."/>
            <person name="Thomas E."/>
            <person name="Dean R.A."/>
            <person name="Jabaji S."/>
            <person name="Neate S.M."/>
            <person name="Tavantzis S."/>
            <person name="Toda T."/>
            <person name="Vilgalys R."/>
            <person name="Bharathan N."/>
            <person name="Fedorova-Abrams N."/>
            <person name="Pakala S.B."/>
            <person name="Pakala S.M."/>
            <person name="Zafar N."/>
            <person name="Joardar V."/>
            <person name="Losada L."/>
            <person name="Nierman W.C."/>
        </authorList>
    </citation>
    <scope>NUCLEOTIDE SEQUENCE [LARGE SCALE GENOMIC DNA]</scope>
    <source>
        <strain evidence="7">AG-3</strain>
    </source>
</reference>
<sequence>MLIPSHPRWGRAIGTFTTPAHRNRLTLSVDLELTGLQAMEQISRLAADGHLPAQIEIEIGICTLESALLLALDPMTIRHLANPPVISGCVRLMKTVIDQRQGTVSPFSYEYGFLCFNLLVLCLNICLLERWNQLDQPLEMGCLTPYAAAHVWTSIEVSYAVIDQFNLLKDGWDCDVDWVLGWSTSGGYPRQTLLLPQSDIASILRMLWDDRKLFLKFLTLHTLDVPGLSGLLFLFSRYVTQTHDSEQDRDGDILKTSLYELALRYHLVADAYQGEVNMKVIYANIVDYDTWAQTPKHIDGEDSSLIMTAFIKQVDNYDESDISLLVRNGPTVLAQLIPFAIDAHSHDLLPEVLRCSIKSGWLWLLGMEDYSDSETLIKMLFPTLVWLIRPRRDQLTRLPLSTQMKIVDVLHDGDLINLSACAIVRLSPAKTESESFTAQIIANFFQILTEALPRDELRRRFWDFAPDWSRFYEHIIIVGRGIPTVPSPRHQEHYRACINAWAQIASSLDILNAPYFEGVSECFSGRCPSAHLNNTAIFGCAGCAVTVYCDDRCQSMGWIFGHLNPPHRQLCRTNTKQY</sequence>
<proteinExistence type="predicted"/>
<keyword evidence="3" id="KW-0862">Zinc</keyword>
<dbReference type="GO" id="GO:0008270">
    <property type="term" value="F:zinc ion binding"/>
    <property type="evidence" value="ECO:0007669"/>
    <property type="project" value="UniProtKB-KW"/>
</dbReference>
<dbReference type="AlphaFoldDB" id="X8J190"/>
<accession>X8J190</accession>
<dbReference type="SUPFAM" id="SSF144232">
    <property type="entry name" value="HIT/MYND zinc finger-like"/>
    <property type="match status" value="1"/>
</dbReference>
<evidence type="ECO:0000313" key="7">
    <source>
        <dbReference type="Proteomes" id="UP000030108"/>
    </source>
</evidence>
<dbReference type="EMBL" id="JATN01000322">
    <property type="protein sequence ID" value="EUC55274.1"/>
    <property type="molecule type" value="Genomic_DNA"/>
</dbReference>
<keyword evidence="1" id="KW-0479">Metal-binding</keyword>
<gene>
    <name evidence="6" type="ORF">RSOL_106900</name>
</gene>
<feature type="domain" description="MYND-type" evidence="5">
    <location>
        <begin position="524"/>
        <end position="571"/>
    </location>
</feature>
<dbReference type="OrthoDB" id="3224988at2759"/>
<evidence type="ECO:0000256" key="3">
    <source>
        <dbReference type="ARBA" id="ARBA00022833"/>
    </source>
</evidence>
<comment type="caution">
    <text evidence="6">The sequence shown here is derived from an EMBL/GenBank/DDBJ whole genome shotgun (WGS) entry which is preliminary data.</text>
</comment>
<evidence type="ECO:0000256" key="2">
    <source>
        <dbReference type="ARBA" id="ARBA00022771"/>
    </source>
</evidence>
<protein>
    <recommendedName>
        <fullName evidence="5">MYND-type domain-containing protein</fullName>
    </recommendedName>
</protein>
<dbReference type="Proteomes" id="UP000030108">
    <property type="component" value="Unassembled WGS sequence"/>
</dbReference>
<name>X8J190_9AGAM</name>
<organism evidence="6 7">
    <name type="scientific">Rhizoctonia solani AG-3 Rhs1AP</name>
    <dbReference type="NCBI Taxonomy" id="1086054"/>
    <lineage>
        <taxon>Eukaryota</taxon>
        <taxon>Fungi</taxon>
        <taxon>Dikarya</taxon>
        <taxon>Basidiomycota</taxon>
        <taxon>Agaricomycotina</taxon>
        <taxon>Agaricomycetes</taxon>
        <taxon>Cantharellales</taxon>
        <taxon>Ceratobasidiaceae</taxon>
        <taxon>Rhizoctonia</taxon>
    </lineage>
</organism>
<evidence type="ECO:0000259" key="5">
    <source>
        <dbReference type="PROSITE" id="PS50865"/>
    </source>
</evidence>
<evidence type="ECO:0000313" key="6">
    <source>
        <dbReference type="EMBL" id="EUC55274.1"/>
    </source>
</evidence>
<keyword evidence="2 4" id="KW-0863">Zinc-finger</keyword>
<evidence type="ECO:0000256" key="1">
    <source>
        <dbReference type="ARBA" id="ARBA00022723"/>
    </source>
</evidence>
<dbReference type="PROSITE" id="PS50865">
    <property type="entry name" value="ZF_MYND_2"/>
    <property type="match status" value="1"/>
</dbReference>
<evidence type="ECO:0000256" key="4">
    <source>
        <dbReference type="PROSITE-ProRule" id="PRU00134"/>
    </source>
</evidence>
<dbReference type="InterPro" id="IPR002893">
    <property type="entry name" value="Znf_MYND"/>
</dbReference>
<dbReference type="Gene3D" id="6.10.140.2220">
    <property type="match status" value="1"/>
</dbReference>